<evidence type="ECO:0000313" key="6">
    <source>
        <dbReference type="EMBL" id="VDG29609.1"/>
    </source>
</evidence>
<dbReference type="SUPFAM" id="SSF56601">
    <property type="entry name" value="beta-lactamase/transpeptidase-like"/>
    <property type="match status" value="1"/>
</dbReference>
<dbReference type="InterPro" id="IPR050491">
    <property type="entry name" value="AmpC-like"/>
</dbReference>
<dbReference type="Pfam" id="PF00144">
    <property type="entry name" value="Beta-lactamase"/>
    <property type="match status" value="1"/>
</dbReference>
<protein>
    <submittedName>
        <fullName evidence="6">Uncharacterized protein</fullName>
    </submittedName>
</protein>
<evidence type="ECO:0000259" key="5">
    <source>
        <dbReference type="Pfam" id="PF13457"/>
    </source>
</evidence>
<evidence type="ECO:0000259" key="4">
    <source>
        <dbReference type="Pfam" id="PF00144"/>
    </source>
</evidence>
<dbReference type="Gene3D" id="2.30.30.170">
    <property type="match status" value="1"/>
</dbReference>
<dbReference type="InterPro" id="IPR012338">
    <property type="entry name" value="Beta-lactam/transpept-like"/>
</dbReference>
<proteinExistence type="predicted"/>
<dbReference type="Proteomes" id="UP000289996">
    <property type="component" value="Unassembled WGS sequence"/>
</dbReference>
<name>A0A660E949_9LACO</name>
<comment type="subcellular location">
    <subcellularLocation>
        <location evidence="1">Membrane</location>
    </subcellularLocation>
</comment>
<evidence type="ECO:0000256" key="3">
    <source>
        <dbReference type="ARBA" id="ARBA00023136"/>
    </source>
</evidence>
<dbReference type="Pfam" id="PF13457">
    <property type="entry name" value="GW"/>
    <property type="match status" value="2"/>
</dbReference>
<dbReference type="AlphaFoldDB" id="A0A660E949"/>
<gene>
    <name evidence="6" type="ORF">MUDAN_MDHGFNIF_01170</name>
</gene>
<keyword evidence="2" id="KW-0732">Signal</keyword>
<evidence type="ECO:0000256" key="2">
    <source>
        <dbReference type="ARBA" id="ARBA00022729"/>
    </source>
</evidence>
<feature type="domain" description="Beta-lactamase-related" evidence="4">
    <location>
        <begin position="218"/>
        <end position="521"/>
    </location>
</feature>
<keyword evidence="3" id="KW-0472">Membrane</keyword>
<dbReference type="PANTHER" id="PTHR46825:SF11">
    <property type="entry name" value="PENICILLIN-BINDING PROTEIN 4"/>
    <property type="match status" value="1"/>
</dbReference>
<evidence type="ECO:0000256" key="1">
    <source>
        <dbReference type="ARBA" id="ARBA00004370"/>
    </source>
</evidence>
<feature type="domain" description="GW" evidence="5">
    <location>
        <begin position="144"/>
        <end position="200"/>
    </location>
</feature>
<reference evidence="6 7" key="1">
    <citation type="submission" date="2018-11" db="EMBL/GenBank/DDBJ databases">
        <authorList>
            <person name="Wuyts S."/>
        </authorList>
    </citation>
    <scope>NUCLEOTIDE SEQUENCE [LARGE SCALE GENOMIC DNA]</scope>
    <source>
        <strain evidence="6">Lactobacillus mudanjiangensis AMBF249</strain>
    </source>
</reference>
<keyword evidence="7" id="KW-1185">Reference proteome</keyword>
<feature type="domain" description="GW" evidence="5">
    <location>
        <begin position="49"/>
        <end position="105"/>
    </location>
</feature>
<evidence type="ECO:0000313" key="7">
    <source>
        <dbReference type="Proteomes" id="UP000289996"/>
    </source>
</evidence>
<dbReference type="OrthoDB" id="2157616at2"/>
<dbReference type="EMBL" id="UYIG01000141">
    <property type="protein sequence ID" value="VDG29609.1"/>
    <property type="molecule type" value="Genomic_DNA"/>
</dbReference>
<dbReference type="InterPro" id="IPR038200">
    <property type="entry name" value="GW_dom_sf"/>
</dbReference>
<organism evidence="6 7">
    <name type="scientific">Lactiplantibacillus mudanjiangensis</name>
    <dbReference type="NCBI Taxonomy" id="1296538"/>
    <lineage>
        <taxon>Bacteria</taxon>
        <taxon>Bacillati</taxon>
        <taxon>Bacillota</taxon>
        <taxon>Bacilli</taxon>
        <taxon>Lactobacillales</taxon>
        <taxon>Lactobacillaceae</taxon>
        <taxon>Lactiplantibacillus</taxon>
    </lineage>
</organism>
<dbReference type="GO" id="GO:0016020">
    <property type="term" value="C:membrane"/>
    <property type="evidence" value="ECO:0007669"/>
    <property type="project" value="UniProtKB-SubCell"/>
</dbReference>
<dbReference type="Gene3D" id="3.40.710.10">
    <property type="entry name" value="DD-peptidase/beta-lactamase superfamily"/>
    <property type="match status" value="1"/>
</dbReference>
<accession>A0A660E949</accession>
<sequence length="529" mass="57511">MRMFKKVGIVGLLGLVSLVGSLVVGMPTSSATTRPVYLQLKPYAGKLAVYQQVPTSTQTLQNGTDATVASDQVYRSTTTGKYLTFKYRHVQTLAGKTIGWINQSDMKTLTHVTKDGLLTTFKTKQLTGQLQLTGKSKKVAVTVQGPTATKAKLTTKKVAAKTLTTKAYTVVKQSSTDFGKYYQLQKNQKNYGWVKSTGFKVATKKAATTTDLPAATTKKIDALVNTNHLKGTLLMTTATTKTPVVRSYGYANAATKAVNTEKTIYPIASLQKAMTGTMIEQLVQSGALTMTTPLSKFYPKVPYAKTITIQELLTHTSGITMPEAKPSKVLSETAAINWTLTHLKSTNQHTWHYTSANFTLLAGIIRQVTGESYAANLKQRILTLAKMTKTYAPSKLPITGVVTPYAYKRTDYATTYTISKPLLASELGAGDLSMSVSDYYKFVTVFNEGKLLSTAGHTNLTSLITTHRYAGGLYYAADGRQSATGYDNHISTSYARTGDGKVTVIGFWNQANHTTAKATTKKIETILTK</sequence>
<dbReference type="InterPro" id="IPR025987">
    <property type="entry name" value="GW_dom"/>
</dbReference>
<dbReference type="InterPro" id="IPR001466">
    <property type="entry name" value="Beta-lactam-related"/>
</dbReference>
<dbReference type="PANTHER" id="PTHR46825">
    <property type="entry name" value="D-ALANYL-D-ALANINE-CARBOXYPEPTIDASE/ENDOPEPTIDASE AMPH"/>
    <property type="match status" value="1"/>
</dbReference>